<dbReference type="EMBL" id="CAJNOC010000117">
    <property type="protein sequence ID" value="CAF0716546.1"/>
    <property type="molecule type" value="Genomic_DNA"/>
</dbReference>
<name>A0A813MAQ1_9BILA</name>
<evidence type="ECO:0000313" key="2">
    <source>
        <dbReference type="Proteomes" id="UP000663879"/>
    </source>
</evidence>
<protein>
    <submittedName>
        <fullName evidence="1">Uncharacterized protein</fullName>
    </submittedName>
</protein>
<dbReference type="Proteomes" id="UP000663879">
    <property type="component" value="Unassembled WGS sequence"/>
</dbReference>
<proteinExistence type="predicted"/>
<reference evidence="1" key="1">
    <citation type="submission" date="2021-02" db="EMBL/GenBank/DDBJ databases">
        <authorList>
            <person name="Nowell W R."/>
        </authorList>
    </citation>
    <scope>NUCLEOTIDE SEQUENCE</scope>
    <source>
        <strain evidence="1">Ploen Becks lab</strain>
    </source>
</reference>
<organism evidence="1 2">
    <name type="scientific">Brachionus calyciflorus</name>
    <dbReference type="NCBI Taxonomy" id="104777"/>
    <lineage>
        <taxon>Eukaryota</taxon>
        <taxon>Metazoa</taxon>
        <taxon>Spiralia</taxon>
        <taxon>Gnathifera</taxon>
        <taxon>Rotifera</taxon>
        <taxon>Eurotatoria</taxon>
        <taxon>Monogononta</taxon>
        <taxon>Pseudotrocha</taxon>
        <taxon>Ploima</taxon>
        <taxon>Brachionidae</taxon>
        <taxon>Brachionus</taxon>
    </lineage>
</organism>
<feature type="non-terminal residue" evidence="1">
    <location>
        <position position="1"/>
    </location>
</feature>
<dbReference type="AlphaFoldDB" id="A0A813MAQ1"/>
<gene>
    <name evidence="1" type="ORF">OXX778_LOCUS1705</name>
</gene>
<comment type="caution">
    <text evidence="1">The sequence shown here is derived from an EMBL/GenBank/DDBJ whole genome shotgun (WGS) entry which is preliminary data.</text>
</comment>
<sequence>KSKMGCGRSRYAYPAYAALPAIPAYPALPAIPAYSAIPALPAYPACGYGTYGYY</sequence>
<accession>A0A813MAQ1</accession>
<keyword evidence="2" id="KW-1185">Reference proteome</keyword>
<evidence type="ECO:0000313" key="1">
    <source>
        <dbReference type="EMBL" id="CAF0716546.1"/>
    </source>
</evidence>